<proteinExistence type="predicted"/>
<dbReference type="Proteomes" id="UP000034150">
    <property type="component" value="Unassembled WGS sequence"/>
</dbReference>
<dbReference type="RefSeq" id="WP_046363482.1">
    <property type="nucleotide sequence ID" value="NZ_CALTXN010000018.1"/>
</dbReference>
<dbReference type="AlphaFoldDB" id="A0A0M2K3J7"/>
<reference evidence="1 2" key="1">
    <citation type="journal article" date="2015" name="Genome Announc.">
        <title>Draft Genome Sequence of Mycobacterium obuense Strain UC1, Isolated from Patient Sputum.</title>
        <authorList>
            <person name="Greninger A.L."/>
            <person name="Cunningham G."/>
            <person name="Hsu E.D."/>
            <person name="Yu J.M."/>
            <person name="Chiu C.Y."/>
            <person name="Miller S."/>
        </authorList>
    </citation>
    <scope>NUCLEOTIDE SEQUENCE [LARGE SCALE GENOMIC DNA]</scope>
    <source>
        <strain evidence="1 2">UC1</strain>
    </source>
</reference>
<name>A0A0M2K3J7_9MYCO</name>
<evidence type="ECO:0000313" key="2">
    <source>
        <dbReference type="Proteomes" id="UP000034150"/>
    </source>
</evidence>
<organism evidence="1 2">
    <name type="scientific">Mycolicibacterium obuense</name>
    <dbReference type="NCBI Taxonomy" id="1807"/>
    <lineage>
        <taxon>Bacteria</taxon>
        <taxon>Bacillati</taxon>
        <taxon>Actinomycetota</taxon>
        <taxon>Actinomycetes</taxon>
        <taxon>Mycobacteriales</taxon>
        <taxon>Mycobacteriaceae</taxon>
        <taxon>Mycolicibacterium</taxon>
    </lineage>
</organism>
<dbReference type="EMBL" id="LAUZ02000040">
    <property type="protein sequence ID" value="KKF01498.1"/>
    <property type="molecule type" value="Genomic_DNA"/>
</dbReference>
<comment type="caution">
    <text evidence="1">The sequence shown here is derived from an EMBL/GenBank/DDBJ whole genome shotgun (WGS) entry which is preliminary data.</text>
</comment>
<dbReference type="STRING" id="1807.MOBUDSM44075_01226"/>
<protein>
    <submittedName>
        <fullName evidence="1">Uncharacterized protein</fullName>
    </submittedName>
</protein>
<accession>A0A0M2K3J7</accession>
<sequence>MPDRLILQKLLNSALSTAIVDTGDDQVGGYVSDAAAAANLRTPQQLLAAYGVEGAPQFVDVVRFEQPRLASLRQPDDAPRPWPTFPNGFLRGDSLARVWSMSRTRYPYGSEYWRIRADGEQEVLSRYEGVARGWLNAKQWRPPSPLVGTLARWRGNEYLADVAAEIVHLTAITADGPAGFEPVRANLWSASVPLADTEIFERVYTADLDGVPVRIVRTSGRTAELLLLTDEPDSAQRIGANLTEPGVYEIVVDTERLSNIRGKESVGSLMYAFPWKVLPCRM</sequence>
<evidence type="ECO:0000313" key="1">
    <source>
        <dbReference type="EMBL" id="KKF01498.1"/>
    </source>
</evidence>
<gene>
    <name evidence="1" type="ORF">WN67_13180</name>
</gene>
<dbReference type="PATRIC" id="fig|1807.13.peg.3472"/>
<keyword evidence="2" id="KW-1185">Reference proteome</keyword>
<dbReference type="OrthoDB" id="3748032at2"/>